<dbReference type="PATRIC" id="fig|35806.4.peg.1171"/>
<dbReference type="eggNOG" id="COG3703">
    <property type="taxonomic scope" value="Bacteria"/>
</dbReference>
<dbReference type="InterPro" id="IPR013024">
    <property type="entry name" value="GGCT-like"/>
</dbReference>
<gene>
    <name evidence="1" type="ORF">NHU_01139</name>
</gene>
<proteinExistence type="predicted"/>
<reference evidence="1 2" key="1">
    <citation type="submission" date="2015-02" db="EMBL/GenBank/DDBJ databases">
        <title>Genome sequene of Rhodovulum sulfidophilum DSM 2351.</title>
        <authorList>
            <person name="Nagao N."/>
        </authorList>
    </citation>
    <scope>NUCLEOTIDE SEQUENCE [LARGE SCALE GENOMIC DNA]</scope>
    <source>
        <strain evidence="1 2">DSM 2351</strain>
    </source>
</reference>
<evidence type="ECO:0000313" key="1">
    <source>
        <dbReference type="EMBL" id="BAQ68303.1"/>
    </source>
</evidence>
<name>A0A0D6AZH8_RHOSU</name>
<accession>A0A0D6AZH8</accession>
<sequence>MQDPFFFGYGSLVNRATHGYRDAVRARISGWRRVWRHTPLRPVAYLTAEPAPGVTLDGLIAAVPGGDWTALDQREYAYDRHAVGKVVDHGLAARIDVHVYAIPAGLAEPPDIRHPILLSYLDTVVQGYLREFGPAGAEAFFATTEGWDAPVLNDRDAPRYPRAQMLDAAERNTVDAGLEARGVRQFLPG</sequence>
<evidence type="ECO:0000313" key="2">
    <source>
        <dbReference type="Proteomes" id="UP000064912"/>
    </source>
</evidence>
<dbReference type="CDD" id="cd06661">
    <property type="entry name" value="GGCT_like"/>
    <property type="match status" value="1"/>
</dbReference>
<dbReference type="InterPro" id="IPR036568">
    <property type="entry name" value="GGCT-like_sf"/>
</dbReference>
<dbReference type="EMBL" id="AP014800">
    <property type="protein sequence ID" value="BAQ68303.1"/>
    <property type="molecule type" value="Genomic_DNA"/>
</dbReference>
<dbReference type="Proteomes" id="UP000064912">
    <property type="component" value="Chromosome"/>
</dbReference>
<dbReference type="AlphaFoldDB" id="A0A0D6AZH8"/>
<organism evidence="1 2">
    <name type="scientific">Rhodovulum sulfidophilum</name>
    <name type="common">Rhodobacter sulfidophilus</name>
    <dbReference type="NCBI Taxonomy" id="35806"/>
    <lineage>
        <taxon>Bacteria</taxon>
        <taxon>Pseudomonadati</taxon>
        <taxon>Pseudomonadota</taxon>
        <taxon>Alphaproteobacteria</taxon>
        <taxon>Rhodobacterales</taxon>
        <taxon>Paracoccaceae</taxon>
        <taxon>Rhodovulum</taxon>
    </lineage>
</organism>
<protein>
    <recommendedName>
        <fullName evidence="3">Gamma-glutamylcyclotransferase</fullName>
    </recommendedName>
</protein>
<dbReference type="SUPFAM" id="SSF110857">
    <property type="entry name" value="Gamma-glutamyl cyclotransferase-like"/>
    <property type="match status" value="1"/>
</dbReference>
<dbReference type="Gene3D" id="3.10.490.10">
    <property type="entry name" value="Gamma-glutamyl cyclotransferase-like"/>
    <property type="match status" value="1"/>
</dbReference>
<evidence type="ECO:0008006" key="3">
    <source>
        <dbReference type="Google" id="ProtNLM"/>
    </source>
</evidence>
<dbReference type="KEGG" id="rsu:NHU_01139"/>